<dbReference type="Pfam" id="PF14520">
    <property type="entry name" value="HHH_5"/>
    <property type="match status" value="1"/>
</dbReference>
<dbReference type="AlphaFoldDB" id="A0A7U4LGW3"/>
<keyword evidence="2" id="KW-0812">Transmembrane</keyword>
<dbReference type="Gene3D" id="1.10.150.20">
    <property type="entry name" value="5' to 3' exonuclease, C-terminal subdomain"/>
    <property type="match status" value="1"/>
</dbReference>
<dbReference type="Proteomes" id="UP000032300">
    <property type="component" value="Chromosome"/>
</dbReference>
<evidence type="ECO:0000313" key="4">
    <source>
        <dbReference type="Proteomes" id="UP000032300"/>
    </source>
</evidence>
<organism evidence="3 4">
    <name type="scientific">Sphingomonas hengshuiensis</name>
    <dbReference type="NCBI Taxonomy" id="1609977"/>
    <lineage>
        <taxon>Bacteria</taxon>
        <taxon>Pseudomonadati</taxon>
        <taxon>Pseudomonadota</taxon>
        <taxon>Alphaproteobacteria</taxon>
        <taxon>Sphingomonadales</taxon>
        <taxon>Sphingomonadaceae</taxon>
        <taxon>Sphingomonas</taxon>
    </lineage>
</organism>
<reference evidence="3 4" key="2">
    <citation type="submission" date="2015-02" db="EMBL/GenBank/DDBJ databases">
        <title>The complete genome of Sphingomonas hengshuiensis sp. WHSC-8 isolated from soil of Hengshui Lake.</title>
        <authorList>
            <person name="Wei S."/>
            <person name="Guo J."/>
            <person name="Su C."/>
            <person name="Wu R."/>
            <person name="Zhang Z."/>
            <person name="Liang K."/>
            <person name="Li H."/>
            <person name="Wang T."/>
            <person name="Liu H."/>
            <person name="Zhang C."/>
            <person name="Li Z."/>
            <person name="Wang Q."/>
            <person name="Meng J."/>
        </authorList>
    </citation>
    <scope>NUCLEOTIDE SEQUENCE [LARGE SCALE GENOMIC DNA]</scope>
    <source>
        <strain evidence="3 4">WHSC-8</strain>
    </source>
</reference>
<dbReference type="KEGG" id="sphi:TS85_22265"/>
<evidence type="ECO:0000256" key="2">
    <source>
        <dbReference type="SAM" id="Phobius"/>
    </source>
</evidence>
<dbReference type="RefSeq" id="WP_052508062.1">
    <property type="nucleotide sequence ID" value="NZ_CP010836.1"/>
</dbReference>
<feature type="compositionally biased region" description="Low complexity" evidence="1">
    <location>
        <begin position="123"/>
        <end position="133"/>
    </location>
</feature>
<name>A0A7U4LGW3_9SPHN</name>
<accession>A0A7U4LGW3</accession>
<evidence type="ECO:0000313" key="3">
    <source>
        <dbReference type="EMBL" id="AJP73940.1"/>
    </source>
</evidence>
<feature type="region of interest" description="Disordered" evidence="1">
    <location>
        <begin position="63"/>
        <end position="95"/>
    </location>
</feature>
<keyword evidence="4" id="KW-1185">Reference proteome</keyword>
<protein>
    <submittedName>
        <fullName evidence="3">Uncharacterized protein</fullName>
    </submittedName>
</protein>
<reference evidence="3 4" key="1">
    <citation type="journal article" date="2015" name="Int. J. Syst. Evol. Microbiol.">
        <title>Sphingomonas hengshuiensis sp. nov., isolated from lake wetland.</title>
        <authorList>
            <person name="Wei S."/>
            <person name="Wang T."/>
            <person name="Liu H."/>
            <person name="Zhang C."/>
            <person name="Guo J."/>
            <person name="Wang Q."/>
            <person name="Liang K."/>
            <person name="Zhang Z."/>
        </authorList>
    </citation>
    <scope>NUCLEOTIDE SEQUENCE [LARGE SCALE GENOMIC DNA]</scope>
    <source>
        <strain evidence="3 4">WHSC-8</strain>
    </source>
</reference>
<gene>
    <name evidence="3" type="ORF">TS85_22265</name>
</gene>
<dbReference type="EMBL" id="CP010836">
    <property type="protein sequence ID" value="AJP73940.1"/>
    <property type="molecule type" value="Genomic_DNA"/>
</dbReference>
<feature type="transmembrane region" description="Helical" evidence="2">
    <location>
        <begin position="20"/>
        <end position="39"/>
    </location>
</feature>
<keyword evidence="2" id="KW-0472">Membrane</keyword>
<dbReference type="OrthoDB" id="9807941at2"/>
<proteinExistence type="predicted"/>
<feature type="compositionally biased region" description="Low complexity" evidence="1">
    <location>
        <begin position="69"/>
        <end position="79"/>
    </location>
</feature>
<feature type="compositionally biased region" description="Pro residues" evidence="1">
    <location>
        <begin position="80"/>
        <end position="95"/>
    </location>
</feature>
<feature type="region of interest" description="Disordered" evidence="1">
    <location>
        <begin position="113"/>
        <end position="133"/>
    </location>
</feature>
<keyword evidence="2" id="KW-1133">Transmembrane helix</keyword>
<sequence>MNDQITPTPSAIMNGAPEWLTLPFALIGLGVLFALYILWRGTMLAKRRGRARAELEERGEVHYEEPRAEATPVEAEPAPVVTPPPPVAPSPPPLADAPTPETMPIAATLVPEPAAAPEPAPMPVEEAAPEPAAMADEPIAAAAPLDASPATLAAPEPAPVPAPQEDDLTQLKGVGPRLADRLNAVGISSFAQLAALSPDDAAALDARLGDFQGRIHRDRWIEQAGFLAAGDVAGYEAVFGKL</sequence>
<evidence type="ECO:0000256" key="1">
    <source>
        <dbReference type="SAM" id="MobiDB-lite"/>
    </source>
</evidence>